<gene>
    <name evidence="1" type="ORF">S01H1_50429</name>
</gene>
<organism evidence="1">
    <name type="scientific">marine sediment metagenome</name>
    <dbReference type="NCBI Taxonomy" id="412755"/>
    <lineage>
        <taxon>unclassified sequences</taxon>
        <taxon>metagenomes</taxon>
        <taxon>ecological metagenomes</taxon>
    </lineage>
</organism>
<evidence type="ECO:0008006" key="2">
    <source>
        <dbReference type="Google" id="ProtNLM"/>
    </source>
</evidence>
<name>X0WBQ7_9ZZZZ</name>
<protein>
    <recommendedName>
        <fullName evidence="2">SbsA Ig-like domain-containing protein</fullName>
    </recommendedName>
</protein>
<accession>X0WBQ7</accession>
<dbReference type="EMBL" id="BARS01032492">
    <property type="protein sequence ID" value="GAG28085.1"/>
    <property type="molecule type" value="Genomic_DNA"/>
</dbReference>
<evidence type="ECO:0000313" key="1">
    <source>
        <dbReference type="EMBL" id="GAG28085.1"/>
    </source>
</evidence>
<feature type="non-terminal residue" evidence="1">
    <location>
        <position position="261"/>
    </location>
</feature>
<comment type="caution">
    <text evidence="1">The sequence shown here is derived from an EMBL/GenBank/DDBJ whole genome shotgun (WGS) entry which is preliminary data.</text>
</comment>
<reference evidence="1" key="1">
    <citation type="journal article" date="2014" name="Front. Microbiol.">
        <title>High frequency of phylogenetically diverse reductive dehalogenase-homologous genes in deep subseafloor sedimentary metagenomes.</title>
        <authorList>
            <person name="Kawai M."/>
            <person name="Futagami T."/>
            <person name="Toyoda A."/>
            <person name="Takaki Y."/>
            <person name="Nishi S."/>
            <person name="Hori S."/>
            <person name="Arai W."/>
            <person name="Tsubouchi T."/>
            <person name="Morono Y."/>
            <person name="Uchiyama I."/>
            <person name="Ito T."/>
            <person name="Fujiyama A."/>
            <person name="Inagaki F."/>
            <person name="Takami H."/>
        </authorList>
    </citation>
    <scope>NUCLEOTIDE SEQUENCE</scope>
    <source>
        <strain evidence="1">Expedition CK06-06</strain>
    </source>
</reference>
<sequence length="261" mass="26054">SAVLTLPSPGAAGSLGSNKNLVIDTTTPTVTSVTSTKADGTYGIGAIIEITITFSESMAVTGTPQLTLETGAADAVVDYTSGSGTSTLTFTYTVASGHTSPDLDYISTGALSLNSGTIEDIGGNNANLTLSTPGAAGSLGSNKDIILETISPTITDVSSTNPDGTYGVVETINIIISFSESVYVTGTPQLTLETGSADAVIDYTSGSGTSTLTFTYTVASGHSSPDLAYESVNALSLNGGSIKDSVDNDAILILPDPGAAG</sequence>
<proteinExistence type="predicted"/>
<dbReference type="AlphaFoldDB" id="X0WBQ7"/>
<feature type="non-terminal residue" evidence="1">
    <location>
        <position position="1"/>
    </location>
</feature>